<comment type="caution">
    <text evidence="1">The sequence shown here is derived from an EMBL/GenBank/DDBJ whole genome shotgun (WGS) entry which is preliminary data.</text>
</comment>
<name>A0AAP0P160_9MAGN</name>
<evidence type="ECO:0000313" key="2">
    <source>
        <dbReference type="Proteomes" id="UP001417504"/>
    </source>
</evidence>
<evidence type="ECO:0000313" key="1">
    <source>
        <dbReference type="EMBL" id="KAK9123686.1"/>
    </source>
</evidence>
<dbReference type="EMBL" id="JBBNAE010000005">
    <property type="protein sequence ID" value="KAK9123686.1"/>
    <property type="molecule type" value="Genomic_DNA"/>
</dbReference>
<reference evidence="1 2" key="1">
    <citation type="submission" date="2024-01" db="EMBL/GenBank/DDBJ databases">
        <title>Genome assemblies of Stephania.</title>
        <authorList>
            <person name="Yang L."/>
        </authorList>
    </citation>
    <scope>NUCLEOTIDE SEQUENCE [LARGE SCALE GENOMIC DNA]</scope>
    <source>
        <strain evidence="1">QJT</strain>
        <tissue evidence="1">Leaf</tissue>
    </source>
</reference>
<keyword evidence="2" id="KW-1185">Reference proteome</keyword>
<organism evidence="1 2">
    <name type="scientific">Stephania japonica</name>
    <dbReference type="NCBI Taxonomy" id="461633"/>
    <lineage>
        <taxon>Eukaryota</taxon>
        <taxon>Viridiplantae</taxon>
        <taxon>Streptophyta</taxon>
        <taxon>Embryophyta</taxon>
        <taxon>Tracheophyta</taxon>
        <taxon>Spermatophyta</taxon>
        <taxon>Magnoliopsida</taxon>
        <taxon>Ranunculales</taxon>
        <taxon>Menispermaceae</taxon>
        <taxon>Menispermoideae</taxon>
        <taxon>Cissampelideae</taxon>
        <taxon>Stephania</taxon>
    </lineage>
</organism>
<gene>
    <name evidence="1" type="ORF">Sjap_013288</name>
</gene>
<proteinExistence type="predicted"/>
<protein>
    <submittedName>
        <fullName evidence="1">Uncharacterized protein</fullName>
    </submittedName>
</protein>
<dbReference type="AlphaFoldDB" id="A0AAP0P160"/>
<accession>A0AAP0P160</accession>
<dbReference type="Proteomes" id="UP001417504">
    <property type="component" value="Unassembled WGS sequence"/>
</dbReference>
<sequence length="53" mass="6269">MTCVMQPHLPLHTPFLFLFFEQTTLTFLTRHLSLPPPFGHRCLQCRCHPPSHR</sequence>